<dbReference type="AlphaFoldDB" id="A0A5B0P2L0"/>
<comment type="caution">
    <text evidence="1">The sequence shown here is derived from an EMBL/GenBank/DDBJ whole genome shotgun (WGS) entry which is preliminary data.</text>
</comment>
<dbReference type="OrthoDB" id="2506708at2759"/>
<reference evidence="1 2" key="1">
    <citation type="submission" date="2019-05" db="EMBL/GenBank/DDBJ databases">
        <title>Emergence of the Ug99 lineage of the wheat stem rust pathogen through somatic hybridization.</title>
        <authorList>
            <person name="Li F."/>
            <person name="Upadhyaya N.M."/>
            <person name="Sperschneider J."/>
            <person name="Matny O."/>
            <person name="Nguyen-Phuc H."/>
            <person name="Mago R."/>
            <person name="Raley C."/>
            <person name="Miller M.E."/>
            <person name="Silverstein K.A.T."/>
            <person name="Henningsen E."/>
            <person name="Hirsch C.D."/>
            <person name="Visser B."/>
            <person name="Pretorius Z.A."/>
            <person name="Steffenson B.J."/>
            <person name="Schwessinger B."/>
            <person name="Dodds P.N."/>
            <person name="Figueroa M."/>
        </authorList>
    </citation>
    <scope>NUCLEOTIDE SEQUENCE [LARGE SCALE GENOMIC DNA]</scope>
    <source>
        <strain evidence="1">21-0</strain>
    </source>
</reference>
<evidence type="ECO:0000313" key="1">
    <source>
        <dbReference type="EMBL" id="KAA1094700.1"/>
    </source>
</evidence>
<evidence type="ECO:0000313" key="2">
    <source>
        <dbReference type="Proteomes" id="UP000324748"/>
    </source>
</evidence>
<accession>A0A5B0P2L0</accession>
<protein>
    <submittedName>
        <fullName evidence="1">Uncharacterized protein</fullName>
    </submittedName>
</protein>
<keyword evidence="2" id="KW-1185">Reference proteome</keyword>
<name>A0A5B0P2L0_PUCGR</name>
<dbReference type="Proteomes" id="UP000324748">
    <property type="component" value="Unassembled WGS sequence"/>
</dbReference>
<proteinExistence type="predicted"/>
<gene>
    <name evidence="1" type="ORF">PGT21_028604</name>
</gene>
<sequence length="386" mass="42936">MTPANITASLVYGMQSVLDHIQSLPPQVTPEIPQQVANAEAPADIRNFMYSDYIKEDIRDFTRRRLIEARLVAYSRQNDNDGVALPGALISLTQAHVARLPRNIVEQHLPAGFSQGDMHAHRSVLGMVRDVLKHTRVTLRNLLLKNIINTSLTKVTGAAPCLEVLFNTINQAFFANAGIHVPPVIWRNLPIGVKVRFAYLRLETAAYALQPPQGHGSQWTPIDNHLQFLSTQSMDYIRAWADLILRKDVEMFGASHQQEPWWRTSSQGPLLDCLTVSVWHSEVGKTAISRCADGSQLVSQRTLLERPVGQRDFAIPNGCSPNVAKTPTPETDRGYVRLDCVRTLPPEQGGDVRKPVPPLIGGTFKWVVVYLGLPPALGGVFWKLGW</sequence>
<organism evidence="1 2">
    <name type="scientific">Puccinia graminis f. sp. tritici</name>
    <dbReference type="NCBI Taxonomy" id="56615"/>
    <lineage>
        <taxon>Eukaryota</taxon>
        <taxon>Fungi</taxon>
        <taxon>Dikarya</taxon>
        <taxon>Basidiomycota</taxon>
        <taxon>Pucciniomycotina</taxon>
        <taxon>Pucciniomycetes</taxon>
        <taxon>Pucciniales</taxon>
        <taxon>Pucciniaceae</taxon>
        <taxon>Puccinia</taxon>
    </lineage>
</organism>
<dbReference type="EMBL" id="VSWC01000079">
    <property type="protein sequence ID" value="KAA1094700.1"/>
    <property type="molecule type" value="Genomic_DNA"/>
</dbReference>